<gene>
    <name evidence="3" type="ORF">CV102_09060</name>
</gene>
<evidence type="ECO:0000256" key="1">
    <source>
        <dbReference type="SAM" id="MobiDB-lite"/>
    </source>
</evidence>
<dbReference type="RefSeq" id="WP_148857596.1">
    <property type="nucleotide sequence ID" value="NZ_PHNJ01000004.1"/>
</dbReference>
<organism evidence="3 4">
    <name type="scientific">Natronococcus pandeyae</name>
    <dbReference type="NCBI Taxonomy" id="2055836"/>
    <lineage>
        <taxon>Archaea</taxon>
        <taxon>Methanobacteriati</taxon>
        <taxon>Methanobacteriota</taxon>
        <taxon>Stenosarchaea group</taxon>
        <taxon>Halobacteria</taxon>
        <taxon>Halobacteriales</taxon>
        <taxon>Natrialbaceae</taxon>
        <taxon>Natronococcus</taxon>
    </lineage>
</organism>
<name>A0A8J8Q4X9_9EURY</name>
<dbReference type="InterPro" id="IPR015943">
    <property type="entry name" value="WD40/YVTN_repeat-like_dom_sf"/>
</dbReference>
<dbReference type="Proteomes" id="UP000766904">
    <property type="component" value="Unassembled WGS sequence"/>
</dbReference>
<dbReference type="PANTHER" id="PTHR34512:SF30">
    <property type="entry name" value="OUTER MEMBRANE PROTEIN ASSEMBLY FACTOR BAMB"/>
    <property type="match status" value="1"/>
</dbReference>
<dbReference type="InterPro" id="IPR002372">
    <property type="entry name" value="PQQ_rpt_dom"/>
</dbReference>
<comment type="caution">
    <text evidence="3">The sequence shown here is derived from an EMBL/GenBank/DDBJ whole genome shotgun (WGS) entry which is preliminary data.</text>
</comment>
<dbReference type="InterPro" id="IPR011047">
    <property type="entry name" value="Quinoprotein_ADH-like_sf"/>
</dbReference>
<dbReference type="InterPro" id="IPR006311">
    <property type="entry name" value="TAT_signal"/>
</dbReference>
<evidence type="ECO:0000313" key="4">
    <source>
        <dbReference type="Proteomes" id="UP000766904"/>
    </source>
</evidence>
<dbReference type="SUPFAM" id="SSF50998">
    <property type="entry name" value="Quinoprotein alcohol dehydrogenase-like"/>
    <property type="match status" value="2"/>
</dbReference>
<dbReference type="PANTHER" id="PTHR34512">
    <property type="entry name" value="CELL SURFACE PROTEIN"/>
    <property type="match status" value="1"/>
</dbReference>
<protein>
    <submittedName>
        <fullName evidence="3">Pyrrolo-quinoline quinone</fullName>
    </submittedName>
</protein>
<dbReference type="EMBL" id="PHNJ01000004">
    <property type="protein sequence ID" value="TYL38658.1"/>
    <property type="molecule type" value="Genomic_DNA"/>
</dbReference>
<dbReference type="Gene3D" id="2.130.10.10">
    <property type="entry name" value="YVTN repeat-like/Quinoprotein amine dehydrogenase"/>
    <property type="match status" value="2"/>
</dbReference>
<dbReference type="PROSITE" id="PS51318">
    <property type="entry name" value="TAT"/>
    <property type="match status" value="1"/>
</dbReference>
<dbReference type="Pfam" id="PF13360">
    <property type="entry name" value="PQQ_2"/>
    <property type="match status" value="1"/>
</dbReference>
<feature type="domain" description="Pyrrolo-quinoline quinone repeat" evidence="2">
    <location>
        <begin position="69"/>
        <end position="187"/>
    </location>
</feature>
<dbReference type="OrthoDB" id="145878at2157"/>
<feature type="compositionally biased region" description="Acidic residues" evidence="1">
    <location>
        <begin position="512"/>
        <end position="612"/>
    </location>
</feature>
<keyword evidence="4" id="KW-1185">Reference proteome</keyword>
<feature type="region of interest" description="Disordered" evidence="1">
    <location>
        <begin position="393"/>
        <end position="623"/>
    </location>
</feature>
<evidence type="ECO:0000313" key="3">
    <source>
        <dbReference type="EMBL" id="TYL38658.1"/>
    </source>
</evidence>
<dbReference type="SMART" id="SM00564">
    <property type="entry name" value="PQQ"/>
    <property type="match status" value="4"/>
</dbReference>
<dbReference type="AlphaFoldDB" id="A0A8J8Q4X9"/>
<evidence type="ECO:0000259" key="2">
    <source>
        <dbReference type="Pfam" id="PF13360"/>
    </source>
</evidence>
<reference evidence="3" key="1">
    <citation type="submission" date="2017-11" db="EMBL/GenBank/DDBJ databases">
        <authorList>
            <person name="Kajale S.C."/>
            <person name="Sharma A."/>
        </authorList>
    </citation>
    <scope>NUCLEOTIDE SEQUENCE</scope>
    <source>
        <strain evidence="3">LS1_42</strain>
    </source>
</reference>
<dbReference type="InterPro" id="IPR018391">
    <property type="entry name" value="PQQ_b-propeller_rpt"/>
</dbReference>
<feature type="compositionally biased region" description="Acidic residues" evidence="1">
    <location>
        <begin position="405"/>
        <end position="505"/>
    </location>
</feature>
<feature type="region of interest" description="Disordered" evidence="1">
    <location>
        <begin position="28"/>
        <end position="65"/>
    </location>
</feature>
<accession>A0A8J8Q4X9</accession>
<proteinExistence type="predicted"/>
<sequence length="646" mass="68455">MSRWHRRSVLATGAALTTGSVFASLGAGATESDEELPSLGEADGWSSRDGGPRNDRKSATGLEQPETVAWQYERGGRPAIVDGTVYLRTGSELHALDAADGSLQWDRDGLGTHWSEPTVAGESVYVGGDRLRALNADTGEVRWEAEFDSDESVPSPLVAYGTAYLLFEGSLYAFDATDGSRRWKRDSVEAEGYDGEKHPHSFYRRQTGVVATNGAIWASLDAPGGLAELDPLTGKTRWTGRIDVGVDSLAATDETLLVQSSSEESVQIFDIETREIERGISDAYVMSATNRAAVTQGRYAIRRTTLGEETAGDEWSLDGSYAHGAPVIAGDTVVVAHSHSRPGADQREGDRILGIDLEDGSEKWAFELEGDVWSDGADVPFLAVEGETIYTQREDGIVAVRPADDGGDEGEGDDGEDEGKDDDGDESEDDENGDEESDEEAETGDDETDEPAEGDEDEESPGDGDEEPSDDEETTDNTEDGESDDEGPTDDGDEEPSEGEEEPADDDHHADEEDDGEFEGGEDDGETGADEDDGAGGDDATDEDDGDDSTGDDAPADGDGDDPADEDDDETGADAEDDGDDDTDVGGDADDEDGDGETDEADDPADETDDSEGMPGFTTGAGIVGGALGLEWLRRRATEDAPENAE</sequence>